<dbReference type="Pfam" id="PF01494">
    <property type="entry name" value="FAD_binding_3"/>
    <property type="match status" value="1"/>
</dbReference>
<dbReference type="GO" id="GO:0044550">
    <property type="term" value="P:secondary metabolite biosynthetic process"/>
    <property type="evidence" value="ECO:0007669"/>
    <property type="project" value="TreeGrafter"/>
</dbReference>
<dbReference type="GO" id="GO:0016491">
    <property type="term" value="F:oxidoreductase activity"/>
    <property type="evidence" value="ECO:0007669"/>
    <property type="project" value="UniProtKB-KW"/>
</dbReference>
<dbReference type="InterPro" id="IPR002938">
    <property type="entry name" value="FAD-bd"/>
</dbReference>
<reference evidence="5" key="1">
    <citation type="journal article" date="2020" name="Stud. Mycol.">
        <title>101 Dothideomycetes genomes: a test case for predicting lifestyles and emergence of pathogens.</title>
        <authorList>
            <person name="Haridas S."/>
            <person name="Albert R."/>
            <person name="Binder M."/>
            <person name="Bloem J."/>
            <person name="Labutti K."/>
            <person name="Salamov A."/>
            <person name="Andreopoulos B."/>
            <person name="Baker S."/>
            <person name="Barry K."/>
            <person name="Bills G."/>
            <person name="Bluhm B."/>
            <person name="Cannon C."/>
            <person name="Castanera R."/>
            <person name="Culley D."/>
            <person name="Daum C."/>
            <person name="Ezra D."/>
            <person name="Gonzalez J."/>
            <person name="Henrissat B."/>
            <person name="Kuo A."/>
            <person name="Liang C."/>
            <person name="Lipzen A."/>
            <person name="Lutzoni F."/>
            <person name="Magnuson J."/>
            <person name="Mondo S."/>
            <person name="Nolan M."/>
            <person name="Ohm R."/>
            <person name="Pangilinan J."/>
            <person name="Park H.-J."/>
            <person name="Ramirez L."/>
            <person name="Alfaro M."/>
            <person name="Sun H."/>
            <person name="Tritt A."/>
            <person name="Yoshinaga Y."/>
            <person name="Zwiers L.-H."/>
            <person name="Turgeon B."/>
            <person name="Goodwin S."/>
            <person name="Spatafora J."/>
            <person name="Crous P."/>
            <person name="Grigoriev I."/>
        </authorList>
    </citation>
    <scope>NUCLEOTIDE SEQUENCE</scope>
    <source>
        <strain evidence="5">CBS 133067</strain>
    </source>
</reference>
<keyword evidence="1" id="KW-0285">Flavoprotein</keyword>
<dbReference type="GO" id="GO:0071949">
    <property type="term" value="F:FAD binding"/>
    <property type="evidence" value="ECO:0007669"/>
    <property type="project" value="InterPro"/>
</dbReference>
<gene>
    <name evidence="5" type="ORF">NA57DRAFT_66534</name>
</gene>
<dbReference type="InterPro" id="IPR036188">
    <property type="entry name" value="FAD/NAD-bd_sf"/>
</dbReference>
<dbReference type="SUPFAM" id="SSF51905">
    <property type="entry name" value="FAD/NAD(P)-binding domain"/>
    <property type="match status" value="1"/>
</dbReference>
<comment type="caution">
    <text evidence="5">The sequence shown here is derived from an EMBL/GenBank/DDBJ whole genome shotgun (WGS) entry which is preliminary data.</text>
</comment>
<evidence type="ECO:0000313" key="5">
    <source>
        <dbReference type="EMBL" id="KAF2098082.1"/>
    </source>
</evidence>
<proteinExistence type="predicted"/>
<evidence type="ECO:0000256" key="1">
    <source>
        <dbReference type="ARBA" id="ARBA00022630"/>
    </source>
</evidence>
<evidence type="ECO:0000313" key="6">
    <source>
        <dbReference type="Proteomes" id="UP000799772"/>
    </source>
</evidence>
<dbReference type="PANTHER" id="PTHR46720:SF3">
    <property type="entry name" value="FAD-BINDING DOMAIN-CONTAINING PROTEIN-RELATED"/>
    <property type="match status" value="1"/>
</dbReference>
<dbReference type="EMBL" id="ML978127">
    <property type="protein sequence ID" value="KAF2098082.1"/>
    <property type="molecule type" value="Genomic_DNA"/>
</dbReference>
<evidence type="ECO:0000259" key="4">
    <source>
        <dbReference type="Pfam" id="PF01494"/>
    </source>
</evidence>
<dbReference type="Gene3D" id="3.50.50.60">
    <property type="entry name" value="FAD/NAD(P)-binding domain"/>
    <property type="match status" value="1"/>
</dbReference>
<protein>
    <submittedName>
        <fullName evidence="5">Salicylate hydroxylase</fullName>
    </submittedName>
</protein>
<dbReference type="PANTHER" id="PTHR46720">
    <property type="entry name" value="HYDROXYLASE, PUTATIVE (AFU_ORTHOLOGUE AFUA_3G01460)-RELATED"/>
    <property type="match status" value="1"/>
</dbReference>
<evidence type="ECO:0000256" key="2">
    <source>
        <dbReference type="ARBA" id="ARBA00022827"/>
    </source>
</evidence>
<dbReference type="AlphaFoldDB" id="A0A9P4M880"/>
<organism evidence="5 6">
    <name type="scientific">Rhizodiscina lignyota</name>
    <dbReference type="NCBI Taxonomy" id="1504668"/>
    <lineage>
        <taxon>Eukaryota</taxon>
        <taxon>Fungi</taxon>
        <taxon>Dikarya</taxon>
        <taxon>Ascomycota</taxon>
        <taxon>Pezizomycotina</taxon>
        <taxon>Dothideomycetes</taxon>
        <taxon>Pleosporomycetidae</taxon>
        <taxon>Aulographales</taxon>
        <taxon>Rhizodiscinaceae</taxon>
        <taxon>Rhizodiscina</taxon>
    </lineage>
</organism>
<feature type="domain" description="FAD-binding" evidence="4">
    <location>
        <begin position="262"/>
        <end position="338"/>
    </location>
</feature>
<keyword evidence="2" id="KW-0274">FAD</keyword>
<dbReference type="Proteomes" id="UP000799772">
    <property type="component" value="Unassembled WGS sequence"/>
</dbReference>
<dbReference type="PRINTS" id="PR00420">
    <property type="entry name" value="RNGMNOXGNASE"/>
</dbReference>
<dbReference type="OrthoDB" id="417877at2759"/>
<accession>A0A9P4M880</accession>
<dbReference type="SUPFAM" id="SSF54373">
    <property type="entry name" value="FAD-linked reductases, C-terminal domain"/>
    <property type="match status" value="1"/>
</dbReference>
<name>A0A9P4M880_9PEZI</name>
<dbReference type="InterPro" id="IPR051104">
    <property type="entry name" value="FAD_monoxygenase"/>
</dbReference>
<evidence type="ECO:0000256" key="3">
    <source>
        <dbReference type="ARBA" id="ARBA00023002"/>
    </source>
</evidence>
<keyword evidence="3" id="KW-0560">Oxidoreductase</keyword>
<keyword evidence="6" id="KW-1185">Reference proteome</keyword>
<sequence>MKPVKPFTVAIVGGGAGIAFSPNSIEAMRLIDPKIREVFLKLATKNEEKEEEATWINFRSGERESQLIAKVRTTDRDKTGLSSVHRARFLEELAAMVPEEVAQFNKRLTYLESSGGGKLKLRFEDGTTASADAVVGCDGVRSQVRRFVLGEESASQGLAFSGKYAYRGLVPMERAKISLGEYLAGNSQMYLGYGGHLLTYPIDKGATMNVVGFKDMDSTWDHETWVLKGRVVDMRRDFVGFGETVERVVKLIESVDIWALFDHKPASTYVKGRVALLGDAAHASTPHQGAGAGQALEDALVLSCLLDDERIRSACDTSKAFAAYDAIRRPRSQKVVSTSRQCGMVYAFKGPGGDDVTKIEEDLTERFEWIWGVDMNEQVRDACSLLG</sequence>